<evidence type="ECO:0000256" key="5">
    <source>
        <dbReference type="SAM" id="MobiDB-lite"/>
    </source>
</evidence>
<dbReference type="Proteomes" id="UP001055712">
    <property type="component" value="Unassembled WGS sequence"/>
</dbReference>
<evidence type="ECO:0000256" key="3">
    <source>
        <dbReference type="ARBA" id="ARBA00023054"/>
    </source>
</evidence>
<evidence type="ECO:0000313" key="8">
    <source>
        <dbReference type="Proteomes" id="UP001055712"/>
    </source>
</evidence>
<protein>
    <recommendedName>
        <fullName evidence="2">Structural maintenance of chromosomes protein 5</fullName>
    </recommendedName>
</protein>
<gene>
    <name evidence="7" type="ORF">D9Q98_004374</name>
</gene>
<evidence type="ECO:0000256" key="4">
    <source>
        <dbReference type="SAM" id="Coils"/>
    </source>
</evidence>
<reference evidence="7" key="1">
    <citation type="journal article" date="2019" name="Plant J.">
        <title>Chlorella vulgaris genome assembly and annotation reveals the molecular basis for metabolic acclimation to high light conditions.</title>
        <authorList>
            <person name="Cecchin M."/>
            <person name="Marcolungo L."/>
            <person name="Rossato M."/>
            <person name="Girolomoni L."/>
            <person name="Cosentino E."/>
            <person name="Cuine S."/>
            <person name="Li-Beisson Y."/>
            <person name="Delledonne M."/>
            <person name="Ballottari M."/>
        </authorList>
    </citation>
    <scope>NUCLEOTIDE SEQUENCE</scope>
    <source>
        <strain evidence="7">211/11P</strain>
    </source>
</reference>
<dbReference type="Pfam" id="PF13476">
    <property type="entry name" value="AAA_23"/>
    <property type="match status" value="1"/>
</dbReference>
<name>A0A9D4TPK2_CHLVU</name>
<evidence type="ECO:0000256" key="1">
    <source>
        <dbReference type="ARBA" id="ARBA00010171"/>
    </source>
</evidence>
<feature type="coiled-coil region" evidence="4">
    <location>
        <begin position="785"/>
        <end position="830"/>
    </location>
</feature>
<dbReference type="GO" id="GO:0000724">
    <property type="term" value="P:double-strand break repair via homologous recombination"/>
    <property type="evidence" value="ECO:0007669"/>
    <property type="project" value="TreeGrafter"/>
</dbReference>
<feature type="compositionally biased region" description="Basic residues" evidence="5">
    <location>
        <begin position="698"/>
        <end position="711"/>
    </location>
</feature>
<keyword evidence="8" id="KW-1185">Reference proteome</keyword>
<accession>A0A9D4TPK2</accession>
<comment type="similarity">
    <text evidence="1">Belongs to the SMC family. SMC5 subfamily.</text>
</comment>
<feature type="compositionally biased region" description="Basic and acidic residues" evidence="5">
    <location>
        <begin position="712"/>
        <end position="727"/>
    </location>
</feature>
<organism evidence="7 8">
    <name type="scientific">Chlorella vulgaris</name>
    <name type="common">Green alga</name>
    <dbReference type="NCBI Taxonomy" id="3077"/>
    <lineage>
        <taxon>Eukaryota</taxon>
        <taxon>Viridiplantae</taxon>
        <taxon>Chlorophyta</taxon>
        <taxon>core chlorophytes</taxon>
        <taxon>Trebouxiophyceae</taxon>
        <taxon>Chlorellales</taxon>
        <taxon>Chlorellaceae</taxon>
        <taxon>Chlorella clade</taxon>
        <taxon>Chlorella</taxon>
    </lineage>
</organism>
<comment type="caution">
    <text evidence="7">The sequence shown here is derived from an EMBL/GenBank/DDBJ whole genome shotgun (WGS) entry which is preliminary data.</text>
</comment>
<sequence>MDSSGPSRRPVKRQKVERYPRGAILRVEMHNFMTYRRATIEPGPKLNLVLGPNGTGKSTLVCAICVCLAGKASLLGRAEDVSGFVRRGSDAGWVEITLSSGNPTRPYTIRREIRRDTNSSKWYLNRQECRMKDVEELVRDNLKVQLDNLCQFLPQDKVVEFARMSPVDLLAATEKAIGNGELHEHHMQLIKVRKELASHDTHTAALEESVAQHKADNSRNTRDVQNIQRREQLLAEVQLARQRMPWMQYDARFEAYEKDIQMRNSARTQLQQREAAQQEEEGPLAARQQLLSQLKREKEQLAAAITAADVKLVGAVADRGGRGARPGLDEEMNAALELVQAKQQDITGLAEAAATRERRMEEMEEAIGALQEAVAALPPAGDMGEPGRQRLQLSRELGDINTQVNSLGGQLAEFHTDLKAVGERRQAAEGKLRQIDDSKMRRLQALNQRHRNILAAWQWLQANKTRFRYPVFGPVALEVECPDQQHLQYLEQQVAANVWSFFVTQCHEDQDLLDKEFCGLGFRPSIACVSSNAVSAPIEHPKGEASGYARYGITQTLDSVFTAPAVIKRLLCDESRINEVYLGDRSTRVEDLLRDVQKVQFVYTPGSRYSRTRSTYNRAAESTMVSDVRPARLLTGAATVDDGRHREQAQADIQQCMRDASLIEQLMRGLQEQQQDKQSHLTRLKAQMAQLDEHIKHTHARHNAQRTKLHTKRNELDRLRKQPDPRKRQPRLQQELERACNTAFSKAIELAEVQASQAQRLMDITACELAVREAAMQVEKLKAACQRRAAELQDWQTKVRRLEELCKRSMEECRKLKQRAEAEAPRTEELEQQWAEANDGQGLPVTQEGLQDFLNTKMAEADGMLVSNPAALEQYHERCAMIAAQEQELAVLEEKRGLARATIDDVTARWLPELQRIVAQVNATFSENFKSVGCAGDVVLHEAPGEDFEKYAIEIRVKFRDNEDLQTLDSNRQSGGERSVSTILYLIALQGVTVTPFRVVDEINQGMDPINERKVFMQLVEAACGDGTPQCFLLTPKLLPNLPFTRDVSVLQIMNGGHIKDVAVDFKVKSMLGRKHLELLAAA</sequence>
<dbReference type="InterPro" id="IPR027417">
    <property type="entry name" value="P-loop_NTPase"/>
</dbReference>
<evidence type="ECO:0000259" key="6">
    <source>
        <dbReference type="Pfam" id="PF13476"/>
    </source>
</evidence>
<evidence type="ECO:0000256" key="2">
    <source>
        <dbReference type="ARBA" id="ARBA00018687"/>
    </source>
</evidence>
<dbReference type="GO" id="GO:0030915">
    <property type="term" value="C:Smc5-Smc6 complex"/>
    <property type="evidence" value="ECO:0007669"/>
    <property type="project" value="TreeGrafter"/>
</dbReference>
<dbReference type="EMBL" id="SIDB01000006">
    <property type="protein sequence ID" value="KAI3431316.1"/>
    <property type="molecule type" value="Genomic_DNA"/>
</dbReference>
<feature type="region of interest" description="Disordered" evidence="5">
    <location>
        <begin position="698"/>
        <end position="733"/>
    </location>
</feature>
<dbReference type="GO" id="GO:0016887">
    <property type="term" value="F:ATP hydrolysis activity"/>
    <property type="evidence" value="ECO:0007669"/>
    <property type="project" value="InterPro"/>
</dbReference>
<dbReference type="Gene3D" id="3.40.50.300">
    <property type="entry name" value="P-loop containing nucleotide triphosphate hydrolases"/>
    <property type="match status" value="2"/>
</dbReference>
<dbReference type="GO" id="GO:0003697">
    <property type="term" value="F:single-stranded DNA binding"/>
    <property type="evidence" value="ECO:0007669"/>
    <property type="project" value="TreeGrafter"/>
</dbReference>
<feature type="coiled-coil region" evidence="4">
    <location>
        <begin position="284"/>
        <end position="311"/>
    </location>
</feature>
<dbReference type="PANTHER" id="PTHR45916:SF1">
    <property type="entry name" value="STRUCTURAL MAINTENANCE OF CHROMOSOMES PROTEIN 5"/>
    <property type="match status" value="1"/>
</dbReference>
<dbReference type="OrthoDB" id="10254973at2759"/>
<keyword evidence="3 4" id="KW-0175">Coiled coil</keyword>
<dbReference type="SUPFAM" id="SSF52540">
    <property type="entry name" value="P-loop containing nucleoside triphosphate hydrolases"/>
    <property type="match status" value="1"/>
</dbReference>
<dbReference type="AlphaFoldDB" id="A0A9D4TPK2"/>
<dbReference type="GO" id="GO:0005634">
    <property type="term" value="C:nucleus"/>
    <property type="evidence" value="ECO:0007669"/>
    <property type="project" value="TreeGrafter"/>
</dbReference>
<dbReference type="InterPro" id="IPR038729">
    <property type="entry name" value="Rad50/SbcC_AAA"/>
</dbReference>
<reference evidence="7" key="2">
    <citation type="submission" date="2020-11" db="EMBL/GenBank/DDBJ databases">
        <authorList>
            <person name="Cecchin M."/>
            <person name="Marcolungo L."/>
            <person name="Rossato M."/>
            <person name="Girolomoni L."/>
            <person name="Cosentino E."/>
            <person name="Cuine S."/>
            <person name="Li-Beisson Y."/>
            <person name="Delledonne M."/>
            <person name="Ballottari M."/>
        </authorList>
    </citation>
    <scope>NUCLEOTIDE SEQUENCE</scope>
    <source>
        <strain evidence="7">211/11P</strain>
        <tissue evidence="7">Whole cell</tissue>
    </source>
</reference>
<feature type="domain" description="Rad50/SbcC-type AAA" evidence="6">
    <location>
        <begin position="26"/>
        <end position="296"/>
    </location>
</feature>
<proteinExistence type="inferred from homology"/>
<dbReference type="PANTHER" id="PTHR45916">
    <property type="entry name" value="STRUCTURAL MAINTENANCE OF CHROMOSOMES PROTEIN 5"/>
    <property type="match status" value="1"/>
</dbReference>
<evidence type="ECO:0000313" key="7">
    <source>
        <dbReference type="EMBL" id="KAI3431316.1"/>
    </source>
</evidence>